<dbReference type="Pfam" id="PF02620">
    <property type="entry name" value="YceD"/>
    <property type="match status" value="1"/>
</dbReference>
<organism evidence="1 2">
    <name type="scientific">Clostridium malenominatum</name>
    <dbReference type="NCBI Taxonomy" id="1539"/>
    <lineage>
        <taxon>Bacteria</taxon>
        <taxon>Bacillati</taxon>
        <taxon>Bacillota</taxon>
        <taxon>Clostridia</taxon>
        <taxon>Eubacteriales</taxon>
        <taxon>Clostridiaceae</taxon>
        <taxon>Clostridium</taxon>
    </lineage>
</organism>
<dbReference type="EMBL" id="BAAACF010000001">
    <property type="protein sequence ID" value="GAA0722872.1"/>
    <property type="molecule type" value="Genomic_DNA"/>
</dbReference>
<dbReference type="PANTHER" id="PTHR34374:SF1">
    <property type="entry name" value="LARGE RIBOSOMAL RNA SUBUNIT ACCUMULATION PROTEIN YCED HOMOLOG 1, CHLOROPLASTIC"/>
    <property type="match status" value="1"/>
</dbReference>
<dbReference type="RefSeq" id="WP_343768369.1">
    <property type="nucleotide sequence ID" value="NZ_BAAACF010000001.1"/>
</dbReference>
<dbReference type="PANTHER" id="PTHR34374">
    <property type="entry name" value="LARGE RIBOSOMAL RNA SUBUNIT ACCUMULATION PROTEIN YCED HOMOLOG 1, CHLOROPLASTIC"/>
    <property type="match status" value="1"/>
</dbReference>
<name>A0ABP3U2B9_9CLOT</name>
<keyword evidence="2" id="KW-1185">Reference proteome</keyword>
<protein>
    <submittedName>
        <fullName evidence="1">DUF177 domain-containing protein</fullName>
    </submittedName>
</protein>
<evidence type="ECO:0000313" key="1">
    <source>
        <dbReference type="EMBL" id="GAA0722872.1"/>
    </source>
</evidence>
<dbReference type="Proteomes" id="UP001500339">
    <property type="component" value="Unassembled WGS sequence"/>
</dbReference>
<comment type="caution">
    <text evidence="1">The sequence shown here is derived from an EMBL/GenBank/DDBJ whole genome shotgun (WGS) entry which is preliminary data.</text>
</comment>
<dbReference type="InterPro" id="IPR003772">
    <property type="entry name" value="YceD"/>
</dbReference>
<sequence>MVLDLSDLLKKKILKKDLDITVEEKGFYDGMEYIAFKAPINLDGKLTLVGDVIELNGTIRTVLELQCSRCLASFSKSVEITIEEKLSTIEDKDDDYIFIKGDVVDITEIIENNIIISLPIKRLCDEECKGLCSNCGLNLNHSSCNCDEMNIEPRLSKLKNFFSSN</sequence>
<accession>A0ABP3U2B9</accession>
<reference evidence="2" key="1">
    <citation type="journal article" date="2019" name="Int. J. Syst. Evol. Microbiol.">
        <title>The Global Catalogue of Microorganisms (GCM) 10K type strain sequencing project: providing services to taxonomists for standard genome sequencing and annotation.</title>
        <authorList>
            <consortium name="The Broad Institute Genomics Platform"/>
            <consortium name="The Broad Institute Genome Sequencing Center for Infectious Disease"/>
            <person name="Wu L."/>
            <person name="Ma J."/>
        </authorList>
    </citation>
    <scope>NUCLEOTIDE SEQUENCE [LARGE SCALE GENOMIC DNA]</scope>
    <source>
        <strain evidence="2">JCM 1405</strain>
    </source>
</reference>
<proteinExistence type="predicted"/>
<evidence type="ECO:0000313" key="2">
    <source>
        <dbReference type="Proteomes" id="UP001500339"/>
    </source>
</evidence>
<gene>
    <name evidence="1" type="ORF">GCM10008905_14830</name>
</gene>